<keyword evidence="6 8" id="KW-1133">Transmembrane helix</keyword>
<feature type="transmembrane region" description="Helical" evidence="8">
    <location>
        <begin position="190"/>
        <end position="213"/>
    </location>
</feature>
<feature type="transmembrane region" description="Helical" evidence="8">
    <location>
        <begin position="163"/>
        <end position="184"/>
    </location>
</feature>
<organism evidence="9 10">
    <name type="scientific">Deinococcus arenicola</name>
    <dbReference type="NCBI Taxonomy" id="2994950"/>
    <lineage>
        <taxon>Bacteria</taxon>
        <taxon>Thermotogati</taxon>
        <taxon>Deinococcota</taxon>
        <taxon>Deinococci</taxon>
        <taxon>Deinococcales</taxon>
        <taxon>Deinococcaceae</taxon>
        <taxon>Deinococcus</taxon>
    </lineage>
</organism>
<keyword evidence="5 8" id="KW-0812">Transmembrane</keyword>
<dbReference type="Proteomes" id="UP001276150">
    <property type="component" value="Unassembled WGS sequence"/>
</dbReference>
<gene>
    <name evidence="9" type="ORF">ORD21_14200</name>
</gene>
<dbReference type="Pfam" id="PF03824">
    <property type="entry name" value="NicO"/>
    <property type="match status" value="1"/>
</dbReference>
<comment type="similarity">
    <text evidence="2 8">Belongs to the NiCoT transporter (TC 2.A.52) family.</text>
</comment>
<feature type="transmembrane region" description="Helical" evidence="8">
    <location>
        <begin position="285"/>
        <end position="304"/>
    </location>
</feature>
<sequence length="312" mass="33084">MSVFGLHLLALALWIPAALHTPILWGVGITAYLFGLRHAWDADHIAVIDNTVRKLLNLKRPAYGVGMFFSIGHSSVVFLMAVAAAIIGKALLDNQDGIGAAGGWVGPFVAGAYLITVGIVNLYSMSRILRSGHDETHHHGGFLARLIAPLTALVNRQWQVIPLGFLMGLGFDTASEVALLALAGSAGQQGLGWAAILSLPLLFAAGMTLLDTLDGVAMAHAYGWALHNPKAKRTYNVLVTGLSGAIALIIGVVTLSQWAGEHFGQHFPAAGRALAAVQDVNVSPLGFWLAGLTLALFVVAQLMLRRRRQEAL</sequence>
<evidence type="ECO:0000313" key="9">
    <source>
        <dbReference type="EMBL" id="MDV6375746.1"/>
    </source>
</evidence>
<comment type="subcellular location">
    <subcellularLocation>
        <location evidence="8">Cell membrane</location>
        <topology evidence="8">Multi-pass membrane protein</topology>
    </subcellularLocation>
    <subcellularLocation>
        <location evidence="1">Endomembrane system</location>
        <topology evidence="1">Multi-pass membrane protein</topology>
    </subcellularLocation>
</comment>
<evidence type="ECO:0000256" key="2">
    <source>
        <dbReference type="ARBA" id="ARBA00010892"/>
    </source>
</evidence>
<dbReference type="PANTHER" id="PTHR31611">
    <property type="entry name" value="HIGH-AFFINITY NICKEL TRANSPORT PROTEIN NIC1"/>
    <property type="match status" value="1"/>
</dbReference>
<protein>
    <recommendedName>
        <fullName evidence="8">Nickel/cobalt efflux system</fullName>
    </recommendedName>
</protein>
<dbReference type="RefSeq" id="WP_317641097.1">
    <property type="nucleotide sequence ID" value="NZ_JAPMIV010000034.1"/>
</dbReference>
<evidence type="ECO:0000256" key="7">
    <source>
        <dbReference type="ARBA" id="ARBA00023136"/>
    </source>
</evidence>
<comment type="caution">
    <text evidence="9">The sequence shown here is derived from an EMBL/GenBank/DDBJ whole genome shotgun (WGS) entry which is preliminary data.</text>
</comment>
<dbReference type="InterPro" id="IPR011541">
    <property type="entry name" value="Ni/Co_transpt_high_affinity"/>
</dbReference>
<proteinExistence type="inferred from homology"/>
<feature type="transmembrane region" description="Helical" evidence="8">
    <location>
        <begin position="104"/>
        <end position="123"/>
    </location>
</feature>
<evidence type="ECO:0000256" key="1">
    <source>
        <dbReference type="ARBA" id="ARBA00004127"/>
    </source>
</evidence>
<dbReference type="InterPro" id="IPR004688">
    <property type="entry name" value="Ni/Co_transpt"/>
</dbReference>
<keyword evidence="7 8" id="KW-0472">Membrane</keyword>
<dbReference type="EMBL" id="JAPMIV010000034">
    <property type="protein sequence ID" value="MDV6375746.1"/>
    <property type="molecule type" value="Genomic_DNA"/>
</dbReference>
<accession>A0ABU4DTI5</accession>
<feature type="transmembrane region" description="Helical" evidence="8">
    <location>
        <begin position="6"/>
        <end position="34"/>
    </location>
</feature>
<reference evidence="9 10" key="1">
    <citation type="submission" date="2022-11" db="EMBL/GenBank/DDBJ databases">
        <title>Deinococcus ZS9-10, Low Temperature and Draught-tolerating, UV-resistant Bacteria from Continental Antarctica.</title>
        <authorList>
            <person name="Cheng L."/>
        </authorList>
    </citation>
    <scope>NUCLEOTIDE SEQUENCE [LARGE SCALE GENOMIC DNA]</scope>
    <source>
        <strain evidence="9 10">ZS9-10</strain>
    </source>
</reference>
<feature type="transmembrane region" description="Helical" evidence="8">
    <location>
        <begin position="234"/>
        <end position="259"/>
    </location>
</feature>
<evidence type="ECO:0000313" key="10">
    <source>
        <dbReference type="Proteomes" id="UP001276150"/>
    </source>
</evidence>
<evidence type="ECO:0000256" key="5">
    <source>
        <dbReference type="ARBA" id="ARBA00022692"/>
    </source>
</evidence>
<keyword evidence="3 8" id="KW-0813">Transport</keyword>
<dbReference type="PANTHER" id="PTHR31611:SF0">
    <property type="entry name" value="HIGH-AFFINITY NICKEL TRANSPORT PROTEIN NIC1"/>
    <property type="match status" value="1"/>
</dbReference>
<evidence type="ECO:0000256" key="8">
    <source>
        <dbReference type="RuleBase" id="RU362101"/>
    </source>
</evidence>
<keyword evidence="10" id="KW-1185">Reference proteome</keyword>
<keyword evidence="4" id="KW-0533">Nickel</keyword>
<evidence type="ECO:0000256" key="6">
    <source>
        <dbReference type="ARBA" id="ARBA00022989"/>
    </source>
</evidence>
<name>A0ABU4DTI5_9DEIO</name>
<evidence type="ECO:0000256" key="4">
    <source>
        <dbReference type="ARBA" id="ARBA00022596"/>
    </source>
</evidence>
<evidence type="ECO:0000256" key="3">
    <source>
        <dbReference type="ARBA" id="ARBA00022448"/>
    </source>
</evidence>
<feature type="transmembrane region" description="Helical" evidence="8">
    <location>
        <begin position="63"/>
        <end position="92"/>
    </location>
</feature>